<organism evidence="2 3">
    <name type="scientific">Tenacibaculum soleae</name>
    <dbReference type="NCBI Taxonomy" id="447689"/>
    <lineage>
        <taxon>Bacteria</taxon>
        <taxon>Pseudomonadati</taxon>
        <taxon>Bacteroidota</taxon>
        <taxon>Flavobacteriia</taxon>
        <taxon>Flavobacteriales</taxon>
        <taxon>Flavobacteriaceae</taxon>
        <taxon>Tenacibaculum</taxon>
    </lineage>
</organism>
<dbReference type="STRING" id="447689.BA195_00060"/>
<evidence type="ECO:0000313" key="2">
    <source>
        <dbReference type="EMBL" id="OCK43137.1"/>
    </source>
</evidence>
<accession>A0A1B9XZZ8</accession>
<evidence type="ECO:0000256" key="1">
    <source>
        <dbReference type="SAM" id="SignalP"/>
    </source>
</evidence>
<feature type="chain" id="PRO_5008639937" description="Peptidase M48 domain-containing protein" evidence="1">
    <location>
        <begin position="23"/>
        <end position="209"/>
    </location>
</feature>
<dbReference type="PROSITE" id="PS51257">
    <property type="entry name" value="PROKAR_LIPOPROTEIN"/>
    <property type="match status" value="1"/>
</dbReference>
<feature type="signal peptide" evidence="1">
    <location>
        <begin position="1"/>
        <end position="22"/>
    </location>
</feature>
<protein>
    <recommendedName>
        <fullName evidence="4">Peptidase M48 domain-containing protein</fullName>
    </recommendedName>
</protein>
<keyword evidence="3" id="KW-1185">Reference proteome</keyword>
<comment type="caution">
    <text evidence="2">The sequence shown here is derived from an EMBL/GenBank/DDBJ whole genome shotgun (WGS) entry which is preliminary data.</text>
</comment>
<dbReference type="EMBL" id="MAKX01000001">
    <property type="protein sequence ID" value="OCK43137.1"/>
    <property type="molecule type" value="Genomic_DNA"/>
</dbReference>
<dbReference type="AlphaFoldDB" id="A0A1B9XZZ8"/>
<dbReference type="OrthoDB" id="1428002at2"/>
<gene>
    <name evidence="2" type="ORF">BA195_00060</name>
</gene>
<keyword evidence="1" id="KW-0732">Signal</keyword>
<evidence type="ECO:0000313" key="3">
    <source>
        <dbReference type="Proteomes" id="UP000093186"/>
    </source>
</evidence>
<sequence>MKRLTILLITILLIGCKTSATKNEDITIELTNEEQLNKLYQERIKPLFSAYKDIGIPNDFRIDKEDSSINAGAADGYIEVSQGLVDYDKEYIKVYVLSHEIGHIVTLNQAQKFELGSQIPSGIKTNDYKKAEYLADLIAIHLMLTKEKTLGEELKQNLEVVQSLLGPEIFTHPSAVDRVELMNLYIEKSFNEDPNIAFEEIFEKIWNMD</sequence>
<name>A0A1B9XZZ8_9FLAO</name>
<reference evidence="2 3" key="1">
    <citation type="submission" date="2016-06" db="EMBL/GenBank/DDBJ databases">
        <title>Draft Genome Sequence of Tenacibaculum soleae UCD-KL19.</title>
        <authorList>
            <person name="Eisen J.A."/>
            <person name="Coil D.A."/>
            <person name="Lujan K.M."/>
        </authorList>
    </citation>
    <scope>NUCLEOTIDE SEQUENCE [LARGE SCALE GENOMIC DNA]</scope>
    <source>
        <strain evidence="2 3">UCD-KL19</strain>
    </source>
</reference>
<evidence type="ECO:0008006" key="4">
    <source>
        <dbReference type="Google" id="ProtNLM"/>
    </source>
</evidence>
<dbReference type="Proteomes" id="UP000093186">
    <property type="component" value="Unassembled WGS sequence"/>
</dbReference>
<proteinExistence type="predicted"/>
<dbReference type="RefSeq" id="WP_068701182.1">
    <property type="nucleotide sequence ID" value="NZ_MAKX01000001.1"/>
</dbReference>